<evidence type="ECO:0000256" key="1">
    <source>
        <dbReference type="ARBA" id="ARBA00004245"/>
    </source>
</evidence>
<protein>
    <recommendedName>
        <fullName evidence="7">F-actin-capping protein subunit beta</fullName>
    </recommendedName>
</protein>
<dbReference type="EMBL" id="CAUYUJ010018856">
    <property type="protein sequence ID" value="CAK0886826.1"/>
    <property type="molecule type" value="Genomic_DNA"/>
</dbReference>
<dbReference type="PANTHER" id="PTHR10619:SF0">
    <property type="entry name" value="F-ACTIN-CAPPING PROTEIN SUBUNIT BETA ISOFORMS 1 AND 2"/>
    <property type="match status" value="1"/>
</dbReference>
<evidence type="ECO:0000313" key="9">
    <source>
        <dbReference type="EMBL" id="CAK0886826.1"/>
    </source>
</evidence>
<evidence type="ECO:0000256" key="2">
    <source>
        <dbReference type="ARBA" id="ARBA00006039"/>
    </source>
</evidence>
<feature type="compositionally biased region" description="Low complexity" evidence="8">
    <location>
        <begin position="248"/>
        <end position="265"/>
    </location>
</feature>
<dbReference type="Gene3D" id="3.90.1150.210">
    <property type="entry name" value="F-actin capping protein, beta subunit"/>
    <property type="match status" value="1"/>
</dbReference>
<dbReference type="InterPro" id="IPR037282">
    <property type="entry name" value="CapZ_alpha/beta"/>
</dbReference>
<keyword evidence="10" id="KW-1185">Reference proteome</keyword>
<comment type="subunit">
    <text evidence="7">Heterodimer of an alpha and a beta subunit.</text>
</comment>
<evidence type="ECO:0000256" key="8">
    <source>
        <dbReference type="SAM" id="MobiDB-lite"/>
    </source>
</evidence>
<keyword evidence="6 7" id="KW-0206">Cytoskeleton</keyword>
<feature type="compositionally biased region" description="Basic and acidic residues" evidence="8">
    <location>
        <begin position="208"/>
        <end position="247"/>
    </location>
</feature>
<dbReference type="Proteomes" id="UP001189429">
    <property type="component" value="Unassembled WGS sequence"/>
</dbReference>
<evidence type="ECO:0000256" key="6">
    <source>
        <dbReference type="ARBA" id="ARBA00023212"/>
    </source>
</evidence>
<evidence type="ECO:0000256" key="5">
    <source>
        <dbReference type="ARBA" id="ARBA00023203"/>
    </source>
</evidence>
<comment type="function">
    <text evidence="7">F-actin-capping proteins bind in a Ca(2+)-independent manner to the fast growing ends of actin filaments (barbed end) thereby blocking the exchange of subunits at these ends. Unlike other capping proteins (such as gelsolin and severin), these proteins do not sever actin filaments.</text>
</comment>
<evidence type="ECO:0000313" key="10">
    <source>
        <dbReference type="Proteomes" id="UP001189429"/>
    </source>
</evidence>
<keyword evidence="5 7" id="KW-0009">Actin-binding</keyword>
<comment type="caution">
    <text evidence="9">The sequence shown here is derived from an EMBL/GenBank/DDBJ whole genome shotgun (WGS) entry which is preliminary data.</text>
</comment>
<evidence type="ECO:0000256" key="4">
    <source>
        <dbReference type="ARBA" id="ARBA00022490"/>
    </source>
</evidence>
<name>A0ABN9WJU6_9DINO</name>
<gene>
    <name evidence="9" type="ORF">PCOR1329_LOCUS68070</name>
</gene>
<keyword evidence="3 7" id="KW-0117">Actin capping</keyword>
<dbReference type="InterPro" id="IPR001698">
    <property type="entry name" value="CAPZB"/>
</dbReference>
<feature type="region of interest" description="Disordered" evidence="8">
    <location>
        <begin position="128"/>
        <end position="151"/>
    </location>
</feature>
<organism evidence="9 10">
    <name type="scientific">Prorocentrum cordatum</name>
    <dbReference type="NCBI Taxonomy" id="2364126"/>
    <lineage>
        <taxon>Eukaryota</taxon>
        <taxon>Sar</taxon>
        <taxon>Alveolata</taxon>
        <taxon>Dinophyceae</taxon>
        <taxon>Prorocentrales</taxon>
        <taxon>Prorocentraceae</taxon>
        <taxon>Prorocentrum</taxon>
    </lineage>
</organism>
<proteinExistence type="inferred from homology"/>
<sequence>MLEHTDRRGRTSISPPWPSRSRAGEVPPLGRAAGAGAGFQRRLRRLQGGRADYDGGVSSAYLWDLEEGFAGAFLIRKVASDSRGVDRAVWDSVHLVEVRERATSQWTEYKISTTVLLHMEMGERGREESELAGHITRQAEKNASRHKKSAEDMHLPHIGRLIEDMENQVRQSLDHVYMAKQREVVHAVRSMDYADLSSAPAVKQVAESAKDEKERRQRNEKERQVRLEAEQEVKRHFQQRAEEEAAEKAAQVAQQRAAEDAAAAA</sequence>
<reference evidence="9" key="1">
    <citation type="submission" date="2023-10" db="EMBL/GenBank/DDBJ databases">
        <authorList>
            <person name="Chen Y."/>
            <person name="Shah S."/>
            <person name="Dougan E. K."/>
            <person name="Thang M."/>
            <person name="Chan C."/>
        </authorList>
    </citation>
    <scope>NUCLEOTIDE SEQUENCE [LARGE SCALE GENOMIC DNA]</scope>
</reference>
<comment type="similarity">
    <text evidence="2 7">Belongs to the F-actin-capping protein beta subunit family.</text>
</comment>
<dbReference type="SUPFAM" id="SSF90096">
    <property type="entry name" value="Subunits of heterodimeric actin filament capping protein Capz"/>
    <property type="match status" value="1"/>
</dbReference>
<dbReference type="PRINTS" id="PR00192">
    <property type="entry name" value="FACTINCAPB"/>
</dbReference>
<dbReference type="PANTHER" id="PTHR10619">
    <property type="entry name" value="F-ACTIN-CAPPING PROTEIN SUBUNIT BETA"/>
    <property type="match status" value="1"/>
</dbReference>
<feature type="region of interest" description="Disordered" evidence="8">
    <location>
        <begin position="196"/>
        <end position="265"/>
    </location>
</feature>
<evidence type="ECO:0000256" key="3">
    <source>
        <dbReference type="ARBA" id="ARBA00022467"/>
    </source>
</evidence>
<dbReference type="Pfam" id="PF01115">
    <property type="entry name" value="F_actin_cap_B"/>
    <property type="match status" value="1"/>
</dbReference>
<feature type="region of interest" description="Disordered" evidence="8">
    <location>
        <begin position="1"/>
        <end position="34"/>
    </location>
</feature>
<keyword evidence="4 7" id="KW-0963">Cytoplasm</keyword>
<comment type="subcellular location">
    <subcellularLocation>
        <location evidence="1 7">Cytoplasm</location>
        <location evidence="1 7">Cytoskeleton</location>
    </subcellularLocation>
</comment>
<evidence type="ECO:0000256" key="7">
    <source>
        <dbReference type="RuleBase" id="RU365078"/>
    </source>
</evidence>
<accession>A0ABN9WJU6</accession>
<dbReference type="InterPro" id="IPR042276">
    <property type="entry name" value="CapZ_alpha/beta_2"/>
</dbReference>